<keyword evidence="18" id="KW-0326">Glycosidase</keyword>
<dbReference type="GO" id="GO:0008289">
    <property type="term" value="F:lipid binding"/>
    <property type="evidence" value="ECO:0007669"/>
    <property type="project" value="UniProtKB-KW"/>
</dbReference>
<dbReference type="EMBL" id="JAACJK010000057">
    <property type="protein sequence ID" value="KAF5337157.1"/>
    <property type="molecule type" value="Genomic_DNA"/>
</dbReference>
<dbReference type="FunFam" id="3.20.20.300:FF:000002">
    <property type="entry name" value="Probable beta-glucosidase"/>
    <property type="match status" value="1"/>
</dbReference>
<dbReference type="Gene3D" id="3.20.19.10">
    <property type="entry name" value="Aconitase, domain 4"/>
    <property type="match status" value="1"/>
</dbReference>
<dbReference type="GO" id="GO:0046872">
    <property type="term" value="F:metal ion binding"/>
    <property type="evidence" value="ECO:0007669"/>
    <property type="project" value="UniProtKB-KW"/>
</dbReference>
<evidence type="ECO:0000256" key="10">
    <source>
        <dbReference type="ARBA" id="ARBA00022946"/>
    </source>
</evidence>
<dbReference type="Gene3D" id="3.20.20.300">
    <property type="entry name" value="Glycoside hydrolase, family 3, N-terminal domain"/>
    <property type="match status" value="1"/>
</dbReference>
<dbReference type="FunFam" id="3.20.19.10:FF:000002">
    <property type="entry name" value="Aconitate hydratase, mitochondrial"/>
    <property type="match status" value="1"/>
</dbReference>
<comment type="subcellular location">
    <subcellularLocation>
        <location evidence="2">Mitochondrion</location>
    </subcellularLocation>
</comment>
<dbReference type="Pfam" id="PF00694">
    <property type="entry name" value="Aconitase_C"/>
    <property type="match status" value="1"/>
</dbReference>
<dbReference type="Pfam" id="PF00330">
    <property type="entry name" value="Aconitase"/>
    <property type="match status" value="1"/>
</dbReference>
<dbReference type="InterPro" id="IPR000648">
    <property type="entry name" value="Oxysterol-bd"/>
</dbReference>
<dbReference type="CDD" id="cd13289">
    <property type="entry name" value="PH_Osh3p_yeast"/>
    <property type="match status" value="1"/>
</dbReference>
<keyword evidence="24" id="KW-1185">Reference proteome</keyword>
<keyword evidence="8" id="KW-0479">Metal-binding</keyword>
<keyword evidence="15" id="KW-0496">Mitochondrion</keyword>
<keyword evidence="9" id="KW-0378">Hydrolase</keyword>
<dbReference type="SUPFAM" id="SSF52016">
    <property type="entry name" value="LeuD/IlvD-like"/>
    <property type="match status" value="1"/>
</dbReference>
<dbReference type="OrthoDB" id="2224430at2759"/>
<dbReference type="InterPro" id="IPR002772">
    <property type="entry name" value="Glyco_hydro_3_C"/>
</dbReference>
<dbReference type="SMART" id="SM01217">
    <property type="entry name" value="Fn3_like"/>
    <property type="match status" value="1"/>
</dbReference>
<dbReference type="SUPFAM" id="SSF52279">
    <property type="entry name" value="Beta-D-glucan exohydrolase, C-terminal domain"/>
    <property type="match status" value="1"/>
</dbReference>
<dbReference type="PRINTS" id="PR00415">
    <property type="entry name" value="ACONITASE"/>
</dbReference>
<evidence type="ECO:0000256" key="19">
    <source>
        <dbReference type="ARBA" id="ARBA00023326"/>
    </source>
</evidence>
<feature type="compositionally biased region" description="Polar residues" evidence="21">
    <location>
        <begin position="371"/>
        <end position="381"/>
    </location>
</feature>
<evidence type="ECO:0000256" key="20">
    <source>
        <dbReference type="SAM" id="Coils"/>
    </source>
</evidence>
<dbReference type="FunFam" id="3.40.50.1700:FF:000003">
    <property type="entry name" value="Probable beta-glucosidase"/>
    <property type="match status" value="1"/>
</dbReference>
<dbReference type="InterPro" id="IPR001764">
    <property type="entry name" value="Glyco_hydro_3_N"/>
</dbReference>
<dbReference type="InterPro" id="IPR050926">
    <property type="entry name" value="Aconitase/IPM_isomerase"/>
</dbReference>
<dbReference type="Pfam" id="PF00933">
    <property type="entry name" value="Glyco_hydro_3"/>
    <property type="match status" value="1"/>
</dbReference>
<feature type="domain" description="PH" evidence="22">
    <location>
        <begin position="32"/>
        <end position="124"/>
    </location>
</feature>
<keyword evidence="19" id="KW-0624">Polysaccharide degradation</keyword>
<evidence type="ECO:0000256" key="18">
    <source>
        <dbReference type="ARBA" id="ARBA00023295"/>
    </source>
</evidence>
<keyword evidence="20" id="KW-0175">Coiled coil</keyword>
<proteinExistence type="inferred from homology"/>
<evidence type="ECO:0000256" key="5">
    <source>
        <dbReference type="ARBA" id="ARBA00008842"/>
    </source>
</evidence>
<evidence type="ECO:0000256" key="3">
    <source>
        <dbReference type="ARBA" id="ARBA00004987"/>
    </source>
</evidence>
<accession>A0A8H5C8H5</accession>
<comment type="similarity">
    <text evidence="4">Belongs to the glycosyl hydrolase 3 family.</text>
</comment>
<evidence type="ECO:0000256" key="8">
    <source>
        <dbReference type="ARBA" id="ARBA00022723"/>
    </source>
</evidence>
<comment type="catalytic activity">
    <reaction evidence="1">
        <text>Hydrolysis of terminal, non-reducing beta-D-glucosyl residues with release of beta-D-glucose.</text>
        <dbReference type="EC" id="3.2.1.21"/>
    </reaction>
</comment>
<evidence type="ECO:0000256" key="11">
    <source>
        <dbReference type="ARBA" id="ARBA00023004"/>
    </source>
</evidence>
<comment type="caution">
    <text evidence="23">The sequence shown here is derived from an EMBL/GenBank/DDBJ whole genome shotgun (WGS) entry which is preliminary data.</text>
</comment>
<dbReference type="InterPro" id="IPR041680">
    <property type="entry name" value="PH_8"/>
</dbReference>
<keyword evidence="12" id="KW-0411">Iron-sulfur</keyword>
<dbReference type="GO" id="GO:0051539">
    <property type="term" value="F:4 iron, 4 sulfur cluster binding"/>
    <property type="evidence" value="ECO:0007669"/>
    <property type="project" value="InterPro"/>
</dbReference>
<dbReference type="GO" id="GO:0008422">
    <property type="term" value="F:beta-glucosidase activity"/>
    <property type="evidence" value="ECO:0007669"/>
    <property type="project" value="UniProtKB-EC"/>
</dbReference>
<gene>
    <name evidence="23" type="ORF">D9611_003369</name>
</gene>
<dbReference type="InterPro" id="IPR036008">
    <property type="entry name" value="Aconitase_4Fe-4S_dom"/>
</dbReference>
<dbReference type="FunFam" id="2.40.160.120:FF:000001">
    <property type="entry name" value="Oxysterol-binding protein"/>
    <property type="match status" value="1"/>
</dbReference>
<dbReference type="SUPFAM" id="SSF50729">
    <property type="entry name" value="PH domain-like"/>
    <property type="match status" value="1"/>
</dbReference>
<dbReference type="Gene3D" id="2.40.160.120">
    <property type="match status" value="1"/>
</dbReference>
<keyword evidence="13" id="KW-0445">Lipid transport</keyword>
<reference evidence="23 24" key="1">
    <citation type="journal article" date="2020" name="ISME J.">
        <title>Uncovering the hidden diversity of litter-decomposition mechanisms in mushroom-forming fungi.</title>
        <authorList>
            <person name="Floudas D."/>
            <person name="Bentzer J."/>
            <person name="Ahren D."/>
            <person name="Johansson T."/>
            <person name="Persson P."/>
            <person name="Tunlid A."/>
        </authorList>
    </citation>
    <scope>NUCLEOTIDE SEQUENCE [LARGE SCALE GENOMIC DNA]</scope>
    <source>
        <strain evidence="23 24">CBS 175.51</strain>
    </source>
</reference>
<dbReference type="FunFam" id="3.30.499.10:FF:000003">
    <property type="entry name" value="Aconitate hydratase, mitochondrial"/>
    <property type="match status" value="1"/>
</dbReference>
<feature type="compositionally biased region" description="Polar residues" evidence="21">
    <location>
        <begin position="336"/>
        <end position="349"/>
    </location>
</feature>
<dbReference type="SUPFAM" id="SSF144000">
    <property type="entry name" value="Oxysterol-binding protein-like"/>
    <property type="match status" value="1"/>
</dbReference>
<comment type="pathway">
    <text evidence="3">Glycan metabolism; cellulose degradation.</text>
</comment>
<dbReference type="Pfam" id="PF01237">
    <property type="entry name" value="Oxysterol_BP"/>
    <property type="match status" value="1"/>
</dbReference>
<dbReference type="InterPro" id="IPR026891">
    <property type="entry name" value="Fn3-like"/>
</dbReference>
<evidence type="ECO:0000256" key="7">
    <source>
        <dbReference type="ARBA" id="ARBA00022448"/>
    </source>
</evidence>
<dbReference type="PANTHER" id="PTHR43160">
    <property type="entry name" value="ACONITATE HYDRATASE B"/>
    <property type="match status" value="1"/>
</dbReference>
<keyword evidence="7" id="KW-0813">Transport</keyword>
<dbReference type="InterPro" id="IPR001849">
    <property type="entry name" value="PH_domain"/>
</dbReference>
<evidence type="ECO:0000256" key="6">
    <source>
        <dbReference type="ARBA" id="ARBA00012744"/>
    </source>
</evidence>
<dbReference type="EC" id="3.2.1.21" evidence="6"/>
<dbReference type="Gene3D" id="2.30.29.30">
    <property type="entry name" value="Pleckstrin-homology domain (PH domain)/Phosphotyrosine-binding domain (PTB)"/>
    <property type="match status" value="1"/>
</dbReference>
<dbReference type="GO" id="GO:0003994">
    <property type="term" value="F:aconitate hydratase activity"/>
    <property type="evidence" value="ECO:0007669"/>
    <property type="project" value="InterPro"/>
</dbReference>
<dbReference type="PANTHER" id="PTHR43160:SF2">
    <property type="entry name" value="HOMOCITRATE DEHYDRATASE, MITOCHONDRIAL"/>
    <property type="match status" value="1"/>
</dbReference>
<evidence type="ECO:0000256" key="2">
    <source>
        <dbReference type="ARBA" id="ARBA00004173"/>
    </source>
</evidence>
<dbReference type="InterPro" id="IPR036881">
    <property type="entry name" value="Glyco_hydro_3_C_sf"/>
</dbReference>
<dbReference type="GO" id="GO:0000272">
    <property type="term" value="P:polysaccharide catabolic process"/>
    <property type="evidence" value="ECO:0007669"/>
    <property type="project" value="UniProtKB-KW"/>
</dbReference>
<dbReference type="SUPFAM" id="SSF51445">
    <property type="entry name" value="(Trans)glycosidases"/>
    <property type="match status" value="1"/>
</dbReference>
<evidence type="ECO:0000256" key="1">
    <source>
        <dbReference type="ARBA" id="ARBA00000448"/>
    </source>
</evidence>
<dbReference type="SMART" id="SM00233">
    <property type="entry name" value="PH"/>
    <property type="match status" value="1"/>
</dbReference>
<evidence type="ECO:0000256" key="13">
    <source>
        <dbReference type="ARBA" id="ARBA00023055"/>
    </source>
</evidence>
<dbReference type="GO" id="GO:0005829">
    <property type="term" value="C:cytosol"/>
    <property type="evidence" value="ECO:0007669"/>
    <property type="project" value="TreeGrafter"/>
</dbReference>
<keyword evidence="14" id="KW-0446">Lipid-binding</keyword>
<dbReference type="Gene3D" id="3.30.499.10">
    <property type="entry name" value="Aconitase, domain 3"/>
    <property type="match status" value="2"/>
</dbReference>
<dbReference type="InterPro" id="IPR011993">
    <property type="entry name" value="PH-like_dom_sf"/>
</dbReference>
<dbReference type="FunFam" id="3.40.1060.10:FF:000001">
    <property type="entry name" value="Aconitate hydratase, mitochondrial"/>
    <property type="match status" value="1"/>
</dbReference>
<keyword evidence="10" id="KW-0809">Transit peptide</keyword>
<evidence type="ECO:0000256" key="17">
    <source>
        <dbReference type="ARBA" id="ARBA00023277"/>
    </source>
</evidence>
<evidence type="ECO:0000259" key="22">
    <source>
        <dbReference type="PROSITE" id="PS50003"/>
    </source>
</evidence>
<organism evidence="23 24">
    <name type="scientific">Ephemerocybe angulata</name>
    <dbReference type="NCBI Taxonomy" id="980116"/>
    <lineage>
        <taxon>Eukaryota</taxon>
        <taxon>Fungi</taxon>
        <taxon>Dikarya</taxon>
        <taxon>Basidiomycota</taxon>
        <taxon>Agaricomycotina</taxon>
        <taxon>Agaricomycetes</taxon>
        <taxon>Agaricomycetidae</taxon>
        <taxon>Agaricales</taxon>
        <taxon>Agaricineae</taxon>
        <taxon>Psathyrellaceae</taxon>
        <taxon>Ephemerocybe</taxon>
    </lineage>
</organism>
<sequence>MKKQPPFTAHSALTASLASALTPIIPEAAGPQIICEGWLLKKRRKKMQGFARRYFVLYHTGELVYSFEKGQPVRDQVSLYHAAVSTSAGRKDIHVDSNTATFHIKCMSTQDFDMWMVAFRRFISSGAEASRKRSASIRMASGRQSSFHLNRTGDIADEMAVTIQQLEGSFTELTQLLQASPPLKDGSLGGRKSDKERHREMFGIFKKHSSESGSDALPGPQSTVALLQAIQLHLDALKSQHTTLSRNLQPHVFSEPSSAVPRNLPNTVQEETTATFKPGSPLSPFASYKHPHPHRSSYPGSILSDNDHEWFDAEDGPEEFFVEVNESPPRGEHPDQQPSTTATLDTSSMFEDHDGSSIDTDIEEDGPEKALSSQGHGQRQYRTQLPTPAMADEGSLFAILKKNVGKDLSTITFPVTFNEPLSLLQRTAEEMEYWDLLNQAATSSDPVTRICYVAAFAVSGYAHTRHRSGRKGFNPMLAETFEDVRMKFIAEKVQHNPVEMAYHAEGKGWGLTALSAGRTKFWGKSLEIIPVGTTRVQVGEDLYVWTKPSSFMRNLMVGTKYFDHCGKMTIENVTSGMRCNLDFKQNGYWGPSNVVSGTVHGPDGGVLSKLEGKWDDQMAQQLDDDHFHVLWRCSPFPKNSHEYYGFTSFGITLNEITDDIAQRLPPTDSRLRTDIRALEEGDLDTAEAEKARIEETQRERRRAGQDRQPKWFKKVGEEWEGIEFQAHSAILANMSPEWKTAYEKARTAVAKLSLNEKVNLATGVQWRKGVCVGNTPAISSINFPGLCLQDGPLGIRYADKITAFPAGINAAATFNRTLIRQRGADMGAEFRGKGVHVALGPAMNVQRVPAGGRNWEAWVFTFYDTDARLIRALVLAPTPISTAKLPMRPLLASNHKEFKHAQSISSTTNKNIIVNRALLTLTIDAITLQEHEIYLLPFLRSVQANVASVMCSYINGTWACENDKMLNGVLKGEFGFPGYVTSDWWATHSTTSVNAGLDMTMPGDQTYESGTTYFGNNLVQAVNQGRVNQSRIDDIALRILAGWYLLKQDSGFPSVNFNSWNVNGAGAQHLDVQGNHKQTVRAIGAASTVLLKNVGNALPLKNPKTLGIIGNGAGPGSKGMNGYEDRAGNDGVLGMGWGSGTVEYPYLITPLDGIKSRAGSGTTVSSSLSDTDLNAAASAATGKDYAIVFITSDGGEGYLTVEGHAGDRNDLKAWHNGDALVARVAEANTKTIVVVNSVGPIEMEPWINNANIVAVVWSGLPGQEAGNALADVLFGDYNPSGRLPYTIAKSVNDYSAKVLSNSNTQVPTISYSEGLFIDYRGFDRGTVEPRYEFGFGLSYTTFSYAGLQVSGSAGGVTIPSGPGTSLDPKLHEKTVTVTFQLTNNGTIAGHEIPQLYIGLPTSANAPPKSLKGFDSVYLTPGQTKTVTMQLSRFDLSIWDTGAQRWVVPSGSTSIQEVFDFLQSAAAKYGLEFWRPGSGIIHQIVLENYAAPGMLMLGTDSHTPNAGGLGMLAIGVGGADAVDAMTATPWELKAPKVIGVHLTGKMGGWTTPKDLILHLAGKLTVRGGTGSILEYFGPGVSSQSCTGLATIANMGAEVGATTSTFPYSARMRDYLIATGRAPVAKAADRAAAQGFLSPDEGTEYDQLIEIDLSKVEPTINGPFTPDLSTPVSKFGEFIKSQGWKDEFSAGLIGSCTNSSYEDMTAVADLAKQAKAAGLTTKVPFLCTPGSEQVRATIERDNVTSALEDVGAVVLANACGPCIGQWKRDDKQGEENAILTSFNRNFKSRNDGNKLTMNFLASPTIVTAMAFSGKLSFNPMTDSISLPSGESFKFQPPHGRDLPTDGFTPGNSEFYPIRNPVPQPEVNIVIKPDSQRLEILEPFGSHFGPGSGNPRGLELPSMKVLLRVRGKCTTDHISAAGPWLKYKGHLTNISENLLITAINDEGGEMNVAFDKDTNSQGTIPEIAKRFKARNQPWAIIVDDNYGEGSAREHAALQPRFYGCGMIIARSFARIHETNLKKQGVLPLWFADKADYDRIGSGDIVETVGLADLLEGKPGAEIKINVTKADGESFQIATKHTMSADQLNWLRAGSALNYIRSVQQ</sequence>
<comment type="similarity">
    <text evidence="5">Belongs to the OSBP family.</text>
</comment>
<dbReference type="InterPro" id="IPR015931">
    <property type="entry name" value="Acnase/IPM_dHydase_lsu_aba_1/3"/>
</dbReference>
<dbReference type="Gene3D" id="2.60.40.10">
    <property type="entry name" value="Immunoglobulins"/>
    <property type="match status" value="1"/>
</dbReference>
<dbReference type="InterPro" id="IPR013783">
    <property type="entry name" value="Ig-like_fold"/>
</dbReference>
<feature type="region of interest" description="Disordered" evidence="21">
    <location>
        <begin position="324"/>
        <end position="381"/>
    </location>
</feature>
<dbReference type="GO" id="GO:0005739">
    <property type="term" value="C:mitochondrion"/>
    <property type="evidence" value="ECO:0007669"/>
    <property type="project" value="UniProtKB-SubCell"/>
</dbReference>
<feature type="coiled-coil region" evidence="20">
    <location>
        <begin position="676"/>
        <end position="706"/>
    </location>
</feature>
<evidence type="ECO:0000256" key="21">
    <source>
        <dbReference type="SAM" id="MobiDB-lite"/>
    </source>
</evidence>
<dbReference type="Proteomes" id="UP000541558">
    <property type="component" value="Unassembled WGS sequence"/>
</dbReference>
<dbReference type="PROSITE" id="PS01244">
    <property type="entry name" value="ACONITASE_2"/>
    <property type="match status" value="1"/>
</dbReference>
<evidence type="ECO:0000313" key="23">
    <source>
        <dbReference type="EMBL" id="KAF5337157.1"/>
    </source>
</evidence>
<evidence type="ECO:0000256" key="12">
    <source>
        <dbReference type="ARBA" id="ARBA00023014"/>
    </source>
</evidence>
<dbReference type="NCBIfam" id="TIGR01340">
    <property type="entry name" value="aconitase_mito"/>
    <property type="match status" value="1"/>
</dbReference>
<dbReference type="Gene3D" id="3.40.50.1700">
    <property type="entry name" value="Glycoside hydrolase family 3 C-terminal domain"/>
    <property type="match status" value="1"/>
</dbReference>
<evidence type="ECO:0000313" key="24">
    <source>
        <dbReference type="Proteomes" id="UP000541558"/>
    </source>
</evidence>
<dbReference type="SUPFAM" id="SSF53732">
    <property type="entry name" value="Aconitase iron-sulfur domain"/>
    <property type="match status" value="1"/>
</dbReference>
<dbReference type="InterPro" id="IPR018136">
    <property type="entry name" value="Aconitase_4Fe-4S_BS"/>
</dbReference>
<dbReference type="NCBIfam" id="NF005558">
    <property type="entry name" value="PRK07229.1"/>
    <property type="match status" value="1"/>
</dbReference>
<dbReference type="InterPro" id="IPR036962">
    <property type="entry name" value="Glyco_hydro_3_N_sf"/>
</dbReference>
<dbReference type="InterPro" id="IPR000573">
    <property type="entry name" value="AconitaseA/IPMdHydase_ssu_swvl"/>
</dbReference>
<dbReference type="InterPro" id="IPR015928">
    <property type="entry name" value="Aconitase/3IPM_dehydase_swvl"/>
</dbReference>
<protein>
    <recommendedName>
        <fullName evidence="6">beta-glucosidase</fullName>
        <ecNumber evidence="6">3.2.1.21</ecNumber>
    </recommendedName>
</protein>
<evidence type="ECO:0000256" key="16">
    <source>
        <dbReference type="ARBA" id="ARBA00023180"/>
    </source>
</evidence>
<dbReference type="InterPro" id="IPR006248">
    <property type="entry name" value="Aconitase_mito-like"/>
</dbReference>
<dbReference type="Pfam" id="PF01915">
    <property type="entry name" value="Glyco_hydro_3_C"/>
    <property type="match status" value="1"/>
</dbReference>
<evidence type="ECO:0000256" key="14">
    <source>
        <dbReference type="ARBA" id="ARBA00023121"/>
    </source>
</evidence>
<dbReference type="Pfam" id="PF15409">
    <property type="entry name" value="PH_8"/>
    <property type="match status" value="1"/>
</dbReference>
<evidence type="ECO:0000256" key="9">
    <source>
        <dbReference type="ARBA" id="ARBA00022801"/>
    </source>
</evidence>
<dbReference type="InterPro" id="IPR017853">
    <property type="entry name" value="GH"/>
</dbReference>
<dbReference type="PROSITE" id="PS50003">
    <property type="entry name" value="PH_DOMAIN"/>
    <property type="match status" value="1"/>
</dbReference>
<evidence type="ECO:0000256" key="15">
    <source>
        <dbReference type="ARBA" id="ARBA00023128"/>
    </source>
</evidence>
<dbReference type="InterPro" id="IPR001030">
    <property type="entry name" value="Acoase/IPM_deHydtase_lsu_aba"/>
</dbReference>
<evidence type="ECO:0000256" key="4">
    <source>
        <dbReference type="ARBA" id="ARBA00005336"/>
    </source>
</evidence>
<name>A0A8H5C8H5_9AGAR</name>
<keyword evidence="17" id="KW-0119">Carbohydrate metabolism</keyword>
<keyword evidence="16" id="KW-0325">Glycoprotein</keyword>
<dbReference type="GO" id="GO:0006099">
    <property type="term" value="P:tricarboxylic acid cycle"/>
    <property type="evidence" value="ECO:0007669"/>
    <property type="project" value="InterPro"/>
</dbReference>
<dbReference type="InterPro" id="IPR037239">
    <property type="entry name" value="OSBP_sf"/>
</dbReference>
<keyword evidence="11" id="KW-0408">Iron</keyword>
<dbReference type="GO" id="GO:0120009">
    <property type="term" value="P:intermembrane lipid transfer"/>
    <property type="evidence" value="ECO:0007669"/>
    <property type="project" value="UniProtKB-ARBA"/>
</dbReference>